<organism evidence="4 5">
    <name type="scientific">Eisenbergiella tayi</name>
    <dbReference type="NCBI Taxonomy" id="1432052"/>
    <lineage>
        <taxon>Bacteria</taxon>
        <taxon>Bacillati</taxon>
        <taxon>Bacillota</taxon>
        <taxon>Clostridia</taxon>
        <taxon>Lachnospirales</taxon>
        <taxon>Lachnospiraceae</taxon>
        <taxon>Eisenbergiella</taxon>
    </lineage>
</organism>
<proteinExistence type="predicted"/>
<feature type="compositionally biased region" description="Basic and acidic residues" evidence="1">
    <location>
        <begin position="83"/>
        <end position="101"/>
    </location>
</feature>
<dbReference type="Pfam" id="PF00149">
    <property type="entry name" value="Metallophos"/>
    <property type="match status" value="1"/>
</dbReference>
<feature type="compositionally biased region" description="Acidic residues" evidence="1">
    <location>
        <begin position="103"/>
        <end position="113"/>
    </location>
</feature>
<reference evidence="4 5" key="1">
    <citation type="submission" date="2016-07" db="EMBL/GenBank/DDBJ databases">
        <title>Characterization of isolates of Eisenbergiella tayi derived from blood cultures, using whole genome sequencing.</title>
        <authorList>
            <person name="Burdz T."/>
            <person name="Wiebe D."/>
            <person name="Huynh C."/>
            <person name="Bernard K."/>
        </authorList>
    </citation>
    <scope>NUCLEOTIDE SEQUENCE [LARGE SCALE GENOMIC DNA]</scope>
    <source>
        <strain evidence="4 5">NML 110608</strain>
    </source>
</reference>
<dbReference type="PANTHER" id="PTHR31302">
    <property type="entry name" value="TRANSMEMBRANE PROTEIN WITH METALLOPHOSPHOESTERASE DOMAIN-RELATED"/>
    <property type="match status" value="1"/>
</dbReference>
<evidence type="ECO:0000256" key="2">
    <source>
        <dbReference type="SAM" id="SignalP"/>
    </source>
</evidence>
<evidence type="ECO:0000313" key="4">
    <source>
        <dbReference type="EMBL" id="ODM04305.1"/>
    </source>
</evidence>
<protein>
    <submittedName>
        <fullName evidence="4">Calcineurin-like phosphoesterase superfamily domain protein</fullName>
    </submittedName>
</protein>
<dbReference type="RefSeq" id="WP_069154491.1">
    <property type="nucleotide sequence ID" value="NZ_MCGH01000003.1"/>
</dbReference>
<dbReference type="PATRIC" id="fig|1432052.4.peg.5681"/>
<evidence type="ECO:0000256" key="1">
    <source>
        <dbReference type="SAM" id="MobiDB-lite"/>
    </source>
</evidence>
<sequence>MRKRKGIGLVVLTAILLLSGCQNLPGPEETVPAKGQESQEEMLPETDLSIETQEKPVMESMPAEPAAGQEPEAGEEAAGQQAFKEENQEKGLPEKEEKPAEEASAEPPEESLPEEIPPAEEQAGQQAEPPDEAAEQRGIMVEEKTLVIPGLEREYRYLFLSDTHIISLGGEESEQQLENALPRRDTLFKDELGRTPEEIFPDWIAYANEQQVDGLLLGGDVIDFPSQGNLSFLEKNLEMLEMPYLYVPGNHDWTYPWEYMTDKGRQEYLAALSPWMRGTPAAQVMENEELVFLGVDNSSNQIDPAAMDTVRSAMERGKPVIILQHVPFATDRLVDTAAGLWKNPVLLGKGVLGGIYPNEASQEYMNLVLGGGSPVKAVLAGHIHIGEQDSLTEGIVQYTAEAGYMGKGLLLIIKGEEPADMQPD</sequence>
<dbReference type="SUPFAM" id="SSF56300">
    <property type="entry name" value="Metallo-dependent phosphatases"/>
    <property type="match status" value="1"/>
</dbReference>
<name>A0A1E3A6A6_9FIRM</name>
<dbReference type="PROSITE" id="PS51257">
    <property type="entry name" value="PROKAR_LIPOPROTEIN"/>
    <property type="match status" value="1"/>
</dbReference>
<dbReference type="EMBL" id="MCGH01000003">
    <property type="protein sequence ID" value="ODM04305.1"/>
    <property type="molecule type" value="Genomic_DNA"/>
</dbReference>
<dbReference type="Gene3D" id="3.60.21.10">
    <property type="match status" value="1"/>
</dbReference>
<dbReference type="PANTHER" id="PTHR31302:SF0">
    <property type="entry name" value="TRANSMEMBRANE PROTEIN WITH METALLOPHOSPHOESTERASE DOMAIN"/>
    <property type="match status" value="1"/>
</dbReference>
<comment type="caution">
    <text evidence="4">The sequence shown here is derived from an EMBL/GenBank/DDBJ whole genome shotgun (WGS) entry which is preliminary data.</text>
</comment>
<feature type="compositionally biased region" description="Low complexity" evidence="1">
    <location>
        <begin position="62"/>
        <end position="82"/>
    </location>
</feature>
<dbReference type="GO" id="GO:0016787">
    <property type="term" value="F:hydrolase activity"/>
    <property type="evidence" value="ECO:0007669"/>
    <property type="project" value="InterPro"/>
</dbReference>
<dbReference type="Proteomes" id="UP000094067">
    <property type="component" value="Unassembled WGS sequence"/>
</dbReference>
<gene>
    <name evidence="4" type="ORF">BEI61_05112</name>
</gene>
<evidence type="ECO:0000259" key="3">
    <source>
        <dbReference type="Pfam" id="PF00149"/>
    </source>
</evidence>
<evidence type="ECO:0000313" key="5">
    <source>
        <dbReference type="Proteomes" id="UP000094067"/>
    </source>
</evidence>
<keyword evidence="2" id="KW-0732">Signal</keyword>
<accession>A0A1E3A6A6</accession>
<dbReference type="InterPro" id="IPR004843">
    <property type="entry name" value="Calcineurin-like_PHP"/>
</dbReference>
<feature type="signal peptide" evidence="2">
    <location>
        <begin position="1"/>
        <end position="24"/>
    </location>
</feature>
<dbReference type="AlphaFoldDB" id="A0A1E3A6A6"/>
<dbReference type="InterPro" id="IPR051158">
    <property type="entry name" value="Metallophosphoesterase_sf"/>
</dbReference>
<feature type="domain" description="Calcineurin-like phosphoesterase" evidence="3">
    <location>
        <begin position="156"/>
        <end position="385"/>
    </location>
</feature>
<feature type="chain" id="PRO_5039537050" evidence="2">
    <location>
        <begin position="25"/>
        <end position="424"/>
    </location>
</feature>
<feature type="region of interest" description="Disordered" evidence="1">
    <location>
        <begin position="22"/>
        <end position="137"/>
    </location>
</feature>
<dbReference type="InterPro" id="IPR029052">
    <property type="entry name" value="Metallo-depent_PP-like"/>
</dbReference>